<dbReference type="GO" id="GO:0045111">
    <property type="term" value="C:intermediate filament cytoskeleton"/>
    <property type="evidence" value="ECO:0007669"/>
    <property type="project" value="TreeGrafter"/>
</dbReference>
<sequence length="654" mass="74048">MFAGLIGLECHSSSLLHRSEVKEGGRACGSIGSSGRKRHKRPGYMRGERSGSHDEEEEEEEEGTGGVTGADLPDIDARSVDTEITSSLSVDSDTASASSVTSGYESATPNSAEQGWGNQLKKFDRVLQECLQNNRTHAKIESMMLKLQRLQHKAVLDDDYDAAERFGKKLEELHRERSALRLGLPSRQPPVAQLLQRLSLVVNSALQRTDSAAQHREDTDAAENSEDHVHRRDRLIQEKRLVETEMAELQQRMMQLEQRRRRLEEQIQDSGSEDLDTSVLNTYSLSQLQDLRQTLLDLHSSQDHGPMSVSPPPSLLRLQEQEQALNLSIKEATAKLVMSQRLGSSLRRKVSDSETQLLTLHEAKLAAISGNDFGSAKELRAEMRAVTLERERLEVLSRRLQTLSCSSREELTRLKTQRGELREERERSQAQHEIRLKDNATKYMELLEDRLQSFSSLGLERIWEADLEACQLFLRGLQLRTPSVSESDNNLTPDPANPTPSSTKENDDEEKDEEDCAMLTALGGRWCPEANLQNSEFTKKLEEFLFCVEDNAPEERCSDAGGADLTEQCELISIRLMTLEEELQKAIHNRDPALTQSLEKEVQNVKSSLQSMLAQLQRDEEEDEEEINELEDDDLMEDGLDEEEDQYFSDSWDI</sequence>
<feature type="region of interest" description="Disordered" evidence="2">
    <location>
        <begin position="614"/>
        <end position="654"/>
    </location>
</feature>
<evidence type="ECO:0000313" key="4">
    <source>
        <dbReference type="Proteomes" id="UP001497482"/>
    </source>
</evidence>
<protein>
    <submittedName>
        <fullName evidence="3">Uncharacterized protein</fullName>
    </submittedName>
</protein>
<feature type="region of interest" description="Disordered" evidence="2">
    <location>
        <begin position="483"/>
        <end position="514"/>
    </location>
</feature>
<feature type="region of interest" description="Disordered" evidence="2">
    <location>
        <begin position="209"/>
        <end position="234"/>
    </location>
</feature>
<feature type="compositionally biased region" description="Polar residues" evidence="2">
    <location>
        <begin position="103"/>
        <end position="116"/>
    </location>
</feature>
<feature type="compositionally biased region" description="Basic and acidic residues" evidence="2">
    <location>
        <begin position="213"/>
        <end position="234"/>
    </location>
</feature>
<feature type="coiled-coil region" evidence="1">
    <location>
        <begin position="376"/>
        <end position="431"/>
    </location>
</feature>
<dbReference type="EMBL" id="OZ035835">
    <property type="protein sequence ID" value="CAL1578285.1"/>
    <property type="molecule type" value="Genomic_DNA"/>
</dbReference>
<dbReference type="PANTHER" id="PTHR14332:SF3">
    <property type="entry name" value="DISRUPTED IN SCHIZOPHRENIA 1 PROTEIN"/>
    <property type="match status" value="1"/>
</dbReference>
<name>A0AAV2JLB1_KNICA</name>
<dbReference type="AlphaFoldDB" id="A0AAV2JLB1"/>
<feature type="region of interest" description="Disordered" evidence="2">
    <location>
        <begin position="21"/>
        <end position="116"/>
    </location>
</feature>
<gene>
    <name evidence="3" type="ORF">KC01_LOCUS9454</name>
</gene>
<evidence type="ECO:0000256" key="2">
    <source>
        <dbReference type="SAM" id="MobiDB-lite"/>
    </source>
</evidence>
<keyword evidence="1" id="KW-0175">Coiled coil</keyword>
<feature type="compositionally biased region" description="Acidic residues" evidence="2">
    <location>
        <begin position="54"/>
        <end position="63"/>
    </location>
</feature>
<feature type="compositionally biased region" description="Low complexity" evidence="2">
    <location>
        <begin position="86"/>
        <end position="102"/>
    </location>
</feature>
<accession>A0AAV2JLB1</accession>
<dbReference type="PANTHER" id="PTHR14332">
    <property type="entry name" value="DISRUPTED IN SCHIZOPHRENIA 1 PROTEIN"/>
    <property type="match status" value="1"/>
</dbReference>
<feature type="compositionally biased region" description="Polar residues" evidence="2">
    <location>
        <begin position="483"/>
        <end position="492"/>
    </location>
</feature>
<evidence type="ECO:0000313" key="3">
    <source>
        <dbReference type="EMBL" id="CAL1578285.1"/>
    </source>
</evidence>
<dbReference type="Proteomes" id="UP001497482">
    <property type="component" value="Chromosome 13"/>
</dbReference>
<feature type="compositionally biased region" description="Acidic residues" evidence="2">
    <location>
        <begin position="619"/>
        <end position="654"/>
    </location>
</feature>
<evidence type="ECO:0000256" key="1">
    <source>
        <dbReference type="SAM" id="Coils"/>
    </source>
</evidence>
<dbReference type="GO" id="GO:0001764">
    <property type="term" value="P:neuron migration"/>
    <property type="evidence" value="ECO:0007669"/>
    <property type="project" value="TreeGrafter"/>
</dbReference>
<reference evidence="3 4" key="1">
    <citation type="submission" date="2024-04" db="EMBL/GenBank/DDBJ databases">
        <authorList>
            <person name="Waldvogel A.-M."/>
            <person name="Schoenle A."/>
        </authorList>
    </citation>
    <scope>NUCLEOTIDE SEQUENCE [LARGE SCALE GENOMIC DNA]</scope>
</reference>
<dbReference type="GO" id="GO:0005815">
    <property type="term" value="C:microtubule organizing center"/>
    <property type="evidence" value="ECO:0007669"/>
    <property type="project" value="TreeGrafter"/>
</dbReference>
<keyword evidence="4" id="KW-1185">Reference proteome</keyword>
<dbReference type="GO" id="GO:0060271">
    <property type="term" value="P:cilium assembly"/>
    <property type="evidence" value="ECO:0007669"/>
    <property type="project" value="TreeGrafter"/>
</dbReference>
<organism evidence="3 4">
    <name type="scientific">Knipowitschia caucasica</name>
    <name type="common">Caucasian dwarf goby</name>
    <name type="synonym">Pomatoschistus caucasicus</name>
    <dbReference type="NCBI Taxonomy" id="637954"/>
    <lineage>
        <taxon>Eukaryota</taxon>
        <taxon>Metazoa</taxon>
        <taxon>Chordata</taxon>
        <taxon>Craniata</taxon>
        <taxon>Vertebrata</taxon>
        <taxon>Euteleostomi</taxon>
        <taxon>Actinopterygii</taxon>
        <taxon>Neopterygii</taxon>
        <taxon>Teleostei</taxon>
        <taxon>Neoteleostei</taxon>
        <taxon>Acanthomorphata</taxon>
        <taxon>Gobiaria</taxon>
        <taxon>Gobiiformes</taxon>
        <taxon>Gobioidei</taxon>
        <taxon>Gobiidae</taxon>
        <taxon>Gobiinae</taxon>
        <taxon>Knipowitschia</taxon>
    </lineage>
</organism>
<dbReference type="InterPro" id="IPR026081">
    <property type="entry name" value="DISC1"/>
</dbReference>
<dbReference type="GO" id="GO:0005874">
    <property type="term" value="C:microtubule"/>
    <property type="evidence" value="ECO:0007669"/>
    <property type="project" value="TreeGrafter"/>
</dbReference>
<proteinExistence type="predicted"/>